<dbReference type="Pfam" id="PF26309">
    <property type="entry name" value="DUF8082"/>
    <property type="match status" value="1"/>
</dbReference>
<organism evidence="2 3">
    <name type="scientific">Geomobilimonas luticola</name>
    <dbReference type="NCBI Taxonomy" id="1114878"/>
    <lineage>
        <taxon>Bacteria</taxon>
        <taxon>Pseudomonadati</taxon>
        <taxon>Thermodesulfobacteriota</taxon>
        <taxon>Desulfuromonadia</taxon>
        <taxon>Geobacterales</taxon>
        <taxon>Geobacteraceae</taxon>
        <taxon>Geomobilimonas</taxon>
    </lineage>
</organism>
<reference evidence="2 3" key="1">
    <citation type="submission" date="2021-05" db="EMBL/GenBank/DDBJ databases">
        <title>The draft genome of Geobacter luticola JCM 17780.</title>
        <authorList>
            <person name="Xu Z."/>
            <person name="Masuda Y."/>
            <person name="Itoh H."/>
            <person name="Senoo K."/>
        </authorList>
    </citation>
    <scope>NUCLEOTIDE SEQUENCE [LARGE SCALE GENOMIC DNA]</scope>
    <source>
        <strain evidence="2 3">JCM 17780</strain>
    </source>
</reference>
<dbReference type="RefSeq" id="WP_214176043.1">
    <property type="nucleotide sequence ID" value="NZ_JAHCVK010000007.1"/>
</dbReference>
<sequence>MRDMLQNINKVEGVIGSLISTADGEKTVHAFPPLFDGEHIRKLSTTMADTIRQLPVASTLELLEMRYQDGKIVTRKLRGGFLTLLCTNDVNMSLLNISLNVAKPKLEILLAESATISPNPDVSRNLAERMNKLKVAFIRQVGPVGEYLFEESIKKLGTAAFQDDDDLVDLVDLLKDEIESIVGKTEFINESITILS</sequence>
<evidence type="ECO:0000313" key="2">
    <source>
        <dbReference type="EMBL" id="MBT0654032.1"/>
    </source>
</evidence>
<dbReference type="SUPFAM" id="SSF103196">
    <property type="entry name" value="Roadblock/LC7 domain"/>
    <property type="match status" value="1"/>
</dbReference>
<dbReference type="Proteomes" id="UP000756860">
    <property type="component" value="Unassembled WGS sequence"/>
</dbReference>
<name>A0ABS5SH94_9BACT</name>
<accession>A0ABS5SH94</accession>
<evidence type="ECO:0000259" key="1">
    <source>
        <dbReference type="Pfam" id="PF26309"/>
    </source>
</evidence>
<proteinExistence type="predicted"/>
<dbReference type="InterPro" id="IPR058395">
    <property type="entry name" value="DUF8082"/>
</dbReference>
<keyword evidence="3" id="KW-1185">Reference proteome</keyword>
<dbReference type="EMBL" id="JAHCVK010000007">
    <property type="protein sequence ID" value="MBT0654032.1"/>
    <property type="molecule type" value="Genomic_DNA"/>
</dbReference>
<gene>
    <name evidence="2" type="ORF">KI810_13260</name>
</gene>
<feature type="domain" description="DUF8082" evidence="1">
    <location>
        <begin position="130"/>
        <end position="191"/>
    </location>
</feature>
<protein>
    <recommendedName>
        <fullName evidence="1">DUF8082 domain-containing protein</fullName>
    </recommendedName>
</protein>
<comment type="caution">
    <text evidence="2">The sequence shown here is derived from an EMBL/GenBank/DDBJ whole genome shotgun (WGS) entry which is preliminary data.</text>
</comment>
<evidence type="ECO:0000313" key="3">
    <source>
        <dbReference type="Proteomes" id="UP000756860"/>
    </source>
</evidence>